<proteinExistence type="inferred from homology"/>
<feature type="domain" description="G-protein coupled receptors family 1 profile" evidence="10">
    <location>
        <begin position="41"/>
        <end position="312"/>
    </location>
</feature>
<keyword evidence="12" id="KW-1185">Reference proteome</keyword>
<accession>A0A2B4RYK8</accession>
<evidence type="ECO:0000256" key="6">
    <source>
        <dbReference type="ARBA" id="ARBA00023170"/>
    </source>
</evidence>
<evidence type="ECO:0000313" key="12">
    <source>
        <dbReference type="Proteomes" id="UP000225706"/>
    </source>
</evidence>
<organism evidence="11 12">
    <name type="scientific">Stylophora pistillata</name>
    <name type="common">Smooth cauliflower coral</name>
    <dbReference type="NCBI Taxonomy" id="50429"/>
    <lineage>
        <taxon>Eukaryota</taxon>
        <taxon>Metazoa</taxon>
        <taxon>Cnidaria</taxon>
        <taxon>Anthozoa</taxon>
        <taxon>Hexacorallia</taxon>
        <taxon>Scleractinia</taxon>
        <taxon>Astrocoeniina</taxon>
        <taxon>Pocilloporidae</taxon>
        <taxon>Stylophora</taxon>
    </lineage>
</organism>
<evidence type="ECO:0000256" key="4">
    <source>
        <dbReference type="ARBA" id="ARBA00023040"/>
    </source>
</evidence>
<gene>
    <name evidence="11" type="primary">Hcrtr2</name>
    <name evidence="11" type="ORF">AWC38_SpisGene14177</name>
</gene>
<dbReference type="SUPFAM" id="SSF81321">
    <property type="entry name" value="Family A G protein-coupled receptor-like"/>
    <property type="match status" value="2"/>
</dbReference>
<feature type="transmembrane region" description="Helical" evidence="9">
    <location>
        <begin position="671"/>
        <end position="695"/>
    </location>
</feature>
<dbReference type="InterPro" id="IPR000276">
    <property type="entry name" value="GPCR_Rhodpsn"/>
</dbReference>
<name>A0A2B4RYK8_STYPI</name>
<feature type="transmembrane region" description="Helical" evidence="9">
    <location>
        <begin position="444"/>
        <end position="463"/>
    </location>
</feature>
<dbReference type="PANTHER" id="PTHR45695">
    <property type="entry name" value="LEUCOKININ RECEPTOR-RELATED"/>
    <property type="match status" value="1"/>
</dbReference>
<feature type="transmembrane region" description="Helical" evidence="9">
    <location>
        <begin position="100"/>
        <end position="119"/>
    </location>
</feature>
<evidence type="ECO:0000256" key="2">
    <source>
        <dbReference type="ARBA" id="ARBA00022692"/>
    </source>
</evidence>
<dbReference type="OrthoDB" id="6435638at2759"/>
<evidence type="ECO:0000256" key="8">
    <source>
        <dbReference type="RuleBase" id="RU000688"/>
    </source>
</evidence>
<comment type="similarity">
    <text evidence="8">Belongs to the G-protein coupled receptor 1 family.</text>
</comment>
<comment type="subcellular location">
    <subcellularLocation>
        <location evidence="1">Membrane</location>
        <topology evidence="1">Multi-pass membrane protein</topology>
    </subcellularLocation>
</comment>
<evidence type="ECO:0000259" key="10">
    <source>
        <dbReference type="PROSITE" id="PS50262"/>
    </source>
</evidence>
<dbReference type="Gene3D" id="1.20.1070.10">
    <property type="entry name" value="Rhodopsin 7-helix transmembrane proteins"/>
    <property type="match status" value="2"/>
</dbReference>
<feature type="transmembrane region" description="Helical" evidence="9">
    <location>
        <begin position="140"/>
        <end position="160"/>
    </location>
</feature>
<dbReference type="PROSITE" id="PS50262">
    <property type="entry name" value="G_PROTEIN_RECEP_F1_2"/>
    <property type="match status" value="2"/>
</dbReference>
<dbReference type="Pfam" id="PF00001">
    <property type="entry name" value="7tm_1"/>
    <property type="match status" value="2"/>
</dbReference>
<dbReference type="CDD" id="cd00637">
    <property type="entry name" value="7tm_classA_rhodopsin-like"/>
    <property type="match status" value="2"/>
</dbReference>
<dbReference type="GO" id="GO:0005886">
    <property type="term" value="C:plasma membrane"/>
    <property type="evidence" value="ECO:0007669"/>
    <property type="project" value="TreeGrafter"/>
</dbReference>
<keyword evidence="2 8" id="KW-0812">Transmembrane</keyword>
<dbReference type="PRINTS" id="PR00237">
    <property type="entry name" value="GPCRRHODOPSN"/>
</dbReference>
<dbReference type="Proteomes" id="UP000225706">
    <property type="component" value="Unassembled WGS sequence"/>
</dbReference>
<dbReference type="EMBL" id="LSMT01000281">
    <property type="protein sequence ID" value="PFX21332.1"/>
    <property type="molecule type" value="Genomic_DNA"/>
</dbReference>
<evidence type="ECO:0000256" key="9">
    <source>
        <dbReference type="SAM" id="Phobius"/>
    </source>
</evidence>
<dbReference type="GO" id="GO:0004930">
    <property type="term" value="F:G protein-coupled receptor activity"/>
    <property type="evidence" value="ECO:0007669"/>
    <property type="project" value="UniProtKB-KW"/>
</dbReference>
<feature type="transmembrane region" description="Helical" evidence="9">
    <location>
        <begin position="290"/>
        <end position="314"/>
    </location>
</feature>
<keyword evidence="4 8" id="KW-0297">G-protein coupled receptor</keyword>
<feature type="transmembrane region" description="Helical" evidence="9">
    <location>
        <begin position="638"/>
        <end position="659"/>
    </location>
</feature>
<evidence type="ECO:0000256" key="1">
    <source>
        <dbReference type="ARBA" id="ARBA00004141"/>
    </source>
</evidence>
<comment type="caution">
    <text evidence="11">The sequence shown here is derived from an EMBL/GenBank/DDBJ whole genome shotgun (WGS) entry which is preliminary data.</text>
</comment>
<dbReference type="SMART" id="SM01381">
    <property type="entry name" value="7TM_GPCR_Srsx"/>
    <property type="match status" value="1"/>
</dbReference>
<evidence type="ECO:0000313" key="11">
    <source>
        <dbReference type="EMBL" id="PFX21332.1"/>
    </source>
</evidence>
<feature type="transmembrane region" description="Helical" evidence="9">
    <location>
        <begin position="257"/>
        <end position="278"/>
    </location>
</feature>
<evidence type="ECO:0000256" key="3">
    <source>
        <dbReference type="ARBA" id="ARBA00022989"/>
    </source>
</evidence>
<dbReference type="AlphaFoldDB" id="A0A2B4RYK8"/>
<sequence length="761" mass="86261">MLINNTSLDGRNNDAIASESVEFHAVKIALYVAIFILSCIGNSLVAIVILGATGMRTTPNLLVLNLAFCDLFTPALSIPFDLALEELNQAWPFGRVMCKILWPFQTALSTSSSLTLAVISLDRFRALARPLSERPSSMRIVKTVVAIHVFSTILCIPYFITLQYKSSPKSCTETWPPGYSQVYTIVLFLFQFALPLTTMSVSYLLIYRSLRSNVTMLFSESTRSYRHQHHTISNNSTSSKEESELKRREQNIHLAKIFVIVVVVFAIGMSPNQFFWLWVDFGRGAENRLFHYISVMCRLFTYANSVLNPFIYALKSKEFRSGFARIGRAGMKPLRKISTETRKFVLKKVSRSASGLIPDTADVHTLTSIQNVVVSKDVTTYSRGAKNYNSVEASDEIHDLTQEKPTCLRRDLSPLTFCQPIGIGNSLVVAVILRAKEKRTPANLLILNLALCDLITPALSIPFDLALEETNYIWPFGRAFCKVLWPFQTAFSTSSSLTLAVVSLDRLRTLLNPFAKRLSMKRMLLIVSSIQAFSIGLCVPYFIALDLTDKENSWDESWPSFCHRQAYTVVLFLFQYALPLMTMSVTYSLIHRSLRESTERLFSTDTQSKNSFKRQSSTFSNKSIEFKRKEQNIRLAKMFVLVVVVFAISMFPNQVLWLWVDFGNGADERFFHYISVVCRLFTYANSVLNPFIYALKNKEFRSGFARIGRTTIKPLRKISNETRKCVRKVSRNANLHSSNPDPAKSFALRDYTSDRAIGPAL</sequence>
<keyword evidence="7 8" id="KW-0807">Transducer</keyword>
<keyword evidence="5 9" id="KW-0472">Membrane</keyword>
<evidence type="ECO:0000256" key="7">
    <source>
        <dbReference type="ARBA" id="ARBA00023224"/>
    </source>
</evidence>
<evidence type="ECO:0000256" key="5">
    <source>
        <dbReference type="ARBA" id="ARBA00023136"/>
    </source>
</evidence>
<keyword evidence="6 8" id="KW-0675">Receptor</keyword>
<protein>
    <submittedName>
        <fullName evidence="11">Orexin receptor type 2</fullName>
    </submittedName>
</protein>
<feature type="transmembrane region" description="Helical" evidence="9">
    <location>
        <begin position="565"/>
        <end position="590"/>
    </location>
</feature>
<feature type="transmembrane region" description="Helical" evidence="9">
    <location>
        <begin position="523"/>
        <end position="545"/>
    </location>
</feature>
<keyword evidence="3 9" id="KW-1133">Transmembrane helix</keyword>
<feature type="transmembrane region" description="Helical" evidence="9">
    <location>
        <begin position="483"/>
        <end position="502"/>
    </location>
</feature>
<feature type="domain" description="G-protein coupled receptors family 1 profile" evidence="10">
    <location>
        <begin position="424"/>
        <end position="693"/>
    </location>
</feature>
<feature type="transmembrane region" description="Helical" evidence="9">
    <location>
        <begin position="180"/>
        <end position="206"/>
    </location>
</feature>
<dbReference type="InterPro" id="IPR017452">
    <property type="entry name" value="GPCR_Rhodpsn_7TM"/>
</dbReference>
<feature type="transmembrane region" description="Helical" evidence="9">
    <location>
        <begin position="28"/>
        <end position="50"/>
    </location>
</feature>
<reference evidence="12" key="1">
    <citation type="journal article" date="2017" name="bioRxiv">
        <title>Comparative analysis of the genomes of Stylophora pistillata and Acropora digitifera provides evidence for extensive differences between species of corals.</title>
        <authorList>
            <person name="Voolstra C.R."/>
            <person name="Li Y."/>
            <person name="Liew Y.J."/>
            <person name="Baumgarten S."/>
            <person name="Zoccola D."/>
            <person name="Flot J.-F."/>
            <person name="Tambutte S."/>
            <person name="Allemand D."/>
            <person name="Aranda M."/>
        </authorList>
    </citation>
    <scope>NUCLEOTIDE SEQUENCE [LARGE SCALE GENOMIC DNA]</scope>
</reference>
<dbReference type="PROSITE" id="PS00237">
    <property type="entry name" value="G_PROTEIN_RECEP_F1_1"/>
    <property type="match status" value="1"/>
</dbReference>
<dbReference type="PANTHER" id="PTHR45695:SF9">
    <property type="entry name" value="LEUCOKININ RECEPTOR"/>
    <property type="match status" value="1"/>
</dbReference>
<feature type="transmembrane region" description="Helical" evidence="9">
    <location>
        <begin position="62"/>
        <end position="80"/>
    </location>
</feature>